<evidence type="ECO:0000256" key="6">
    <source>
        <dbReference type="ARBA" id="ARBA00023136"/>
    </source>
</evidence>
<gene>
    <name evidence="9" type="ORF">IQ251_04255</name>
</gene>
<dbReference type="PANTHER" id="PTHR43163">
    <property type="entry name" value="DIPEPTIDE TRANSPORT SYSTEM PERMEASE PROTEIN DPPB-RELATED"/>
    <property type="match status" value="1"/>
</dbReference>
<dbReference type="InterPro" id="IPR035906">
    <property type="entry name" value="MetI-like_sf"/>
</dbReference>
<dbReference type="Pfam" id="PF19300">
    <property type="entry name" value="BPD_transp_1_N"/>
    <property type="match status" value="1"/>
</dbReference>
<keyword evidence="10" id="KW-1185">Reference proteome</keyword>
<dbReference type="EMBL" id="JADEYC010000007">
    <property type="protein sequence ID" value="MBE9373658.1"/>
    <property type="molecule type" value="Genomic_DNA"/>
</dbReference>
<evidence type="ECO:0000256" key="1">
    <source>
        <dbReference type="ARBA" id="ARBA00004651"/>
    </source>
</evidence>
<dbReference type="PANTHER" id="PTHR43163:SF6">
    <property type="entry name" value="DIPEPTIDE TRANSPORT SYSTEM PERMEASE PROTEIN DPPB-RELATED"/>
    <property type="match status" value="1"/>
</dbReference>
<evidence type="ECO:0000256" key="5">
    <source>
        <dbReference type="ARBA" id="ARBA00022989"/>
    </source>
</evidence>
<proteinExistence type="inferred from homology"/>
<feature type="transmembrane region" description="Helical" evidence="7">
    <location>
        <begin position="294"/>
        <end position="320"/>
    </location>
</feature>
<accession>A0A929G0J1</accession>
<comment type="similarity">
    <text evidence="7">Belongs to the binding-protein-dependent transport system permease family.</text>
</comment>
<feature type="transmembrane region" description="Helical" evidence="7">
    <location>
        <begin position="21"/>
        <end position="42"/>
    </location>
</feature>
<keyword evidence="6 7" id="KW-0472">Membrane</keyword>
<feature type="transmembrane region" description="Helical" evidence="7">
    <location>
        <begin position="191"/>
        <end position="209"/>
    </location>
</feature>
<evidence type="ECO:0000313" key="10">
    <source>
        <dbReference type="Proteomes" id="UP000598360"/>
    </source>
</evidence>
<protein>
    <submittedName>
        <fullName evidence="9">ABC transporter permease</fullName>
    </submittedName>
</protein>
<keyword evidence="2 7" id="KW-0813">Transport</keyword>
<reference evidence="9" key="1">
    <citation type="submission" date="2020-10" db="EMBL/GenBank/DDBJ databases">
        <title>Diversity and distribution of actinomycetes associated with coral in the coast of Hainan.</title>
        <authorList>
            <person name="Li F."/>
        </authorList>
    </citation>
    <scope>NUCLEOTIDE SEQUENCE</scope>
    <source>
        <strain evidence="9">HNM0983</strain>
    </source>
</reference>
<keyword evidence="4 7" id="KW-0812">Transmembrane</keyword>
<sequence length="326" mass="34559">MTRTSTEPGTAARTRVVLRRWLGRAASAALVVWGAATAAFLAQIAQPGDRATSIINLRSGQTQERTPEELAPINAQYGFDQPVLVQYGDYLAGLLRGDLGISYQQHRPVLDLIGEQIGPTILLTATALVLAWLLMLAWVLLTAGRTRRISALSAAVDTVLAGLPQYWIGVLLLLAFALGLGWFPVLGGSGLAGTALPALALALPLAGFLGQATRTEFERVLAQPFVLSARTRGTPETVLRLRHVLRHAAPAPLMLTGWALGATVSGAVIVETLFTRRGIGRTLVTAVEAQDLPVVTGIVVLIALLYVAITAVVDALHLIIDPRLTA</sequence>
<keyword evidence="5 7" id="KW-1133">Transmembrane helix</keyword>
<dbReference type="Pfam" id="PF00528">
    <property type="entry name" value="BPD_transp_1"/>
    <property type="match status" value="1"/>
</dbReference>
<evidence type="ECO:0000256" key="3">
    <source>
        <dbReference type="ARBA" id="ARBA00022475"/>
    </source>
</evidence>
<dbReference type="PROSITE" id="PS50928">
    <property type="entry name" value="ABC_TM1"/>
    <property type="match status" value="1"/>
</dbReference>
<dbReference type="InterPro" id="IPR000515">
    <property type="entry name" value="MetI-like"/>
</dbReference>
<evidence type="ECO:0000256" key="2">
    <source>
        <dbReference type="ARBA" id="ARBA00022448"/>
    </source>
</evidence>
<organism evidence="9 10">
    <name type="scientific">Saccharopolyspora montiporae</name>
    <dbReference type="NCBI Taxonomy" id="2781240"/>
    <lineage>
        <taxon>Bacteria</taxon>
        <taxon>Bacillati</taxon>
        <taxon>Actinomycetota</taxon>
        <taxon>Actinomycetes</taxon>
        <taxon>Pseudonocardiales</taxon>
        <taxon>Pseudonocardiaceae</taxon>
        <taxon>Saccharopolyspora</taxon>
    </lineage>
</organism>
<dbReference type="RefSeq" id="WP_193927102.1">
    <property type="nucleotide sequence ID" value="NZ_JADEYC010000007.1"/>
</dbReference>
<evidence type="ECO:0000256" key="7">
    <source>
        <dbReference type="RuleBase" id="RU363032"/>
    </source>
</evidence>
<evidence type="ECO:0000256" key="4">
    <source>
        <dbReference type="ARBA" id="ARBA00022692"/>
    </source>
</evidence>
<dbReference type="AlphaFoldDB" id="A0A929G0J1"/>
<dbReference type="Gene3D" id="1.10.3720.10">
    <property type="entry name" value="MetI-like"/>
    <property type="match status" value="1"/>
</dbReference>
<comment type="caution">
    <text evidence="9">The sequence shown here is derived from an EMBL/GenBank/DDBJ whole genome shotgun (WGS) entry which is preliminary data.</text>
</comment>
<name>A0A929G0J1_9PSEU</name>
<feature type="transmembrane region" description="Helical" evidence="7">
    <location>
        <begin position="165"/>
        <end position="185"/>
    </location>
</feature>
<feature type="domain" description="ABC transmembrane type-1" evidence="8">
    <location>
        <begin position="117"/>
        <end position="317"/>
    </location>
</feature>
<dbReference type="InterPro" id="IPR045621">
    <property type="entry name" value="BPD_transp_1_N"/>
</dbReference>
<dbReference type="GO" id="GO:0005886">
    <property type="term" value="C:plasma membrane"/>
    <property type="evidence" value="ECO:0007669"/>
    <property type="project" value="UniProtKB-SubCell"/>
</dbReference>
<dbReference type="Proteomes" id="UP000598360">
    <property type="component" value="Unassembled WGS sequence"/>
</dbReference>
<dbReference type="GO" id="GO:0071916">
    <property type="term" value="F:dipeptide transmembrane transporter activity"/>
    <property type="evidence" value="ECO:0007669"/>
    <property type="project" value="TreeGrafter"/>
</dbReference>
<feature type="transmembrane region" description="Helical" evidence="7">
    <location>
        <begin position="251"/>
        <end position="274"/>
    </location>
</feature>
<keyword evidence="3" id="KW-1003">Cell membrane</keyword>
<dbReference type="SUPFAM" id="SSF161098">
    <property type="entry name" value="MetI-like"/>
    <property type="match status" value="1"/>
</dbReference>
<evidence type="ECO:0000313" key="9">
    <source>
        <dbReference type="EMBL" id="MBE9373658.1"/>
    </source>
</evidence>
<comment type="subcellular location">
    <subcellularLocation>
        <location evidence="1 7">Cell membrane</location>
        <topology evidence="1 7">Multi-pass membrane protein</topology>
    </subcellularLocation>
</comment>
<evidence type="ECO:0000259" key="8">
    <source>
        <dbReference type="PROSITE" id="PS50928"/>
    </source>
</evidence>
<feature type="transmembrane region" description="Helical" evidence="7">
    <location>
        <begin position="121"/>
        <end position="144"/>
    </location>
</feature>